<feature type="compositionally biased region" description="Low complexity" evidence="1">
    <location>
        <begin position="45"/>
        <end position="60"/>
    </location>
</feature>
<feature type="non-terminal residue" evidence="2">
    <location>
        <position position="70"/>
    </location>
</feature>
<accession>A0A7T8QX33</accession>
<gene>
    <name evidence="2" type="ORF">FKW44_003447</name>
</gene>
<evidence type="ECO:0000313" key="2">
    <source>
        <dbReference type="EMBL" id="QQP58206.1"/>
    </source>
</evidence>
<dbReference type="Proteomes" id="UP000595437">
    <property type="component" value="Chromosome 2"/>
</dbReference>
<organism evidence="2 3">
    <name type="scientific">Caligus rogercresseyi</name>
    <name type="common">Sea louse</name>
    <dbReference type="NCBI Taxonomy" id="217165"/>
    <lineage>
        <taxon>Eukaryota</taxon>
        <taxon>Metazoa</taxon>
        <taxon>Ecdysozoa</taxon>
        <taxon>Arthropoda</taxon>
        <taxon>Crustacea</taxon>
        <taxon>Multicrustacea</taxon>
        <taxon>Hexanauplia</taxon>
        <taxon>Copepoda</taxon>
        <taxon>Siphonostomatoida</taxon>
        <taxon>Caligidae</taxon>
        <taxon>Caligus</taxon>
    </lineage>
</organism>
<sequence length="70" mass="8047">MIWREQKNHTTDGYFCSVDVKEFNSKNKRNISYPNLYSAIRPVPHSSEISIPQPPSSLDEYSSELEDKAA</sequence>
<protein>
    <submittedName>
        <fullName evidence="2">Uncharacterized protein</fullName>
    </submittedName>
</protein>
<dbReference type="AlphaFoldDB" id="A0A7T8QX33"/>
<dbReference type="EMBL" id="CP045891">
    <property type="protein sequence ID" value="QQP58206.1"/>
    <property type="molecule type" value="Genomic_DNA"/>
</dbReference>
<evidence type="ECO:0000256" key="1">
    <source>
        <dbReference type="SAM" id="MobiDB-lite"/>
    </source>
</evidence>
<keyword evidence="3" id="KW-1185">Reference proteome</keyword>
<reference evidence="3" key="1">
    <citation type="submission" date="2021-01" db="EMBL/GenBank/DDBJ databases">
        <title>Caligus Genome Assembly.</title>
        <authorList>
            <person name="Gallardo-Escarate C."/>
        </authorList>
    </citation>
    <scope>NUCLEOTIDE SEQUENCE [LARGE SCALE GENOMIC DNA]</scope>
</reference>
<dbReference type="OrthoDB" id="8063408at2759"/>
<proteinExistence type="predicted"/>
<name>A0A7T8QX33_CALRO</name>
<evidence type="ECO:0000313" key="3">
    <source>
        <dbReference type="Proteomes" id="UP000595437"/>
    </source>
</evidence>
<feature type="region of interest" description="Disordered" evidence="1">
    <location>
        <begin position="45"/>
        <end position="70"/>
    </location>
</feature>